<keyword evidence="4" id="KW-0520">NAD</keyword>
<dbReference type="PIRSF" id="PIRSF000350">
    <property type="entry name" value="Mercury_reductase_MerA"/>
    <property type="match status" value="1"/>
</dbReference>
<feature type="binding site" evidence="4">
    <location>
        <position position="53"/>
    </location>
    <ligand>
        <name>FAD</name>
        <dbReference type="ChEBI" id="CHEBI:57692"/>
    </ligand>
</feature>
<dbReference type="InterPro" id="IPR004099">
    <property type="entry name" value="Pyr_nucl-diS_OxRdtase_dimer"/>
</dbReference>
<name>A0A930Y7M0_9ACTN</name>
<accession>A0A930Y7M0</accession>
<dbReference type="Gene3D" id="3.30.390.30">
    <property type="match status" value="1"/>
</dbReference>
<keyword evidence="3 4" id="KW-0274">FAD</keyword>
<feature type="domain" description="Pyridine nucleotide-disulphide oxidoreductase dimerisation" evidence="6">
    <location>
        <begin position="355"/>
        <end position="463"/>
    </location>
</feature>
<feature type="binding site" evidence="4">
    <location>
        <position position="207"/>
    </location>
    <ligand>
        <name>NAD(+)</name>
        <dbReference type="ChEBI" id="CHEBI:57540"/>
    </ligand>
</feature>
<comment type="similarity">
    <text evidence="1">Belongs to the class-I pyridine nucleotide-disulfide oxidoreductase family.</text>
</comment>
<dbReference type="SUPFAM" id="SSF51905">
    <property type="entry name" value="FAD/NAD(P)-binding domain"/>
    <property type="match status" value="1"/>
</dbReference>
<dbReference type="Pfam" id="PF02852">
    <property type="entry name" value="Pyr_redox_dim"/>
    <property type="match status" value="1"/>
</dbReference>
<evidence type="ECO:0000313" key="9">
    <source>
        <dbReference type="Proteomes" id="UP000656804"/>
    </source>
</evidence>
<keyword evidence="2" id="KW-0285">Flavoprotein</keyword>
<dbReference type="PANTHER" id="PTHR43014">
    <property type="entry name" value="MERCURIC REDUCTASE"/>
    <property type="match status" value="1"/>
</dbReference>
<feature type="binding site" evidence="4">
    <location>
        <position position="117"/>
    </location>
    <ligand>
        <name>FAD</name>
        <dbReference type="ChEBI" id="CHEBI:57692"/>
    </ligand>
</feature>
<feature type="binding site" evidence="4">
    <location>
        <position position="320"/>
    </location>
    <ligand>
        <name>FAD</name>
        <dbReference type="ChEBI" id="CHEBI:57692"/>
    </ligand>
</feature>
<dbReference type="GO" id="GO:0000166">
    <property type="term" value="F:nucleotide binding"/>
    <property type="evidence" value="ECO:0007669"/>
    <property type="project" value="UniProtKB-KW"/>
</dbReference>
<comment type="caution">
    <text evidence="8">The sequence shown here is derived from an EMBL/GenBank/DDBJ whole genome shotgun (WGS) entry which is preliminary data.</text>
</comment>
<evidence type="ECO:0000256" key="4">
    <source>
        <dbReference type="PIRSR" id="PIRSR000350-3"/>
    </source>
</evidence>
<gene>
    <name evidence="8" type="ORF">ISG29_10750</name>
</gene>
<evidence type="ECO:0000256" key="1">
    <source>
        <dbReference type="ARBA" id="ARBA00007532"/>
    </source>
</evidence>
<dbReference type="PANTHER" id="PTHR43014:SF5">
    <property type="entry name" value="GLUTATHIONE REDUCTASE (NADPH)"/>
    <property type="match status" value="1"/>
</dbReference>
<evidence type="ECO:0000259" key="6">
    <source>
        <dbReference type="Pfam" id="PF02852"/>
    </source>
</evidence>
<reference evidence="8" key="1">
    <citation type="submission" date="2020-11" db="EMBL/GenBank/DDBJ databases">
        <title>Nocardioides sp. CBS4Y-1, whole genome shotgun sequence.</title>
        <authorList>
            <person name="Tuo L."/>
        </authorList>
    </citation>
    <scope>NUCLEOTIDE SEQUENCE</scope>
    <source>
        <strain evidence="8">CBS4Y-1</strain>
    </source>
</reference>
<evidence type="ECO:0000259" key="7">
    <source>
        <dbReference type="Pfam" id="PF07992"/>
    </source>
</evidence>
<dbReference type="GO" id="GO:0016491">
    <property type="term" value="F:oxidoreductase activity"/>
    <property type="evidence" value="ECO:0007669"/>
    <property type="project" value="InterPro"/>
</dbReference>
<dbReference type="Pfam" id="PF07992">
    <property type="entry name" value="Pyr_redox_2"/>
    <property type="match status" value="1"/>
</dbReference>
<keyword evidence="9" id="KW-1185">Reference proteome</keyword>
<evidence type="ECO:0000313" key="8">
    <source>
        <dbReference type="EMBL" id="MBF4162172.1"/>
    </source>
</evidence>
<dbReference type="PRINTS" id="PR00368">
    <property type="entry name" value="FADPNR"/>
</dbReference>
<dbReference type="InterPro" id="IPR016156">
    <property type="entry name" value="FAD/NAD-linked_Rdtase_dimer_sf"/>
</dbReference>
<dbReference type="RefSeq" id="WP_194503419.1">
    <property type="nucleotide sequence ID" value="NZ_JADIVZ010000004.1"/>
</dbReference>
<dbReference type="SUPFAM" id="SSF55424">
    <property type="entry name" value="FAD/NAD-linked reductases, dimerisation (C-terminal) domain"/>
    <property type="match status" value="1"/>
</dbReference>
<evidence type="ECO:0000256" key="2">
    <source>
        <dbReference type="ARBA" id="ARBA00022630"/>
    </source>
</evidence>
<dbReference type="Proteomes" id="UP000656804">
    <property type="component" value="Unassembled WGS sequence"/>
</dbReference>
<proteinExistence type="inferred from homology"/>
<dbReference type="InterPro" id="IPR036188">
    <property type="entry name" value="FAD/NAD-bd_sf"/>
</dbReference>
<feature type="disulfide bond" description="Redox-active" evidence="5">
    <location>
        <begin position="44"/>
        <end position="49"/>
    </location>
</feature>
<protein>
    <submittedName>
        <fullName evidence="8">NAD(P)/FAD-dependent oxidoreductase</fullName>
    </submittedName>
</protein>
<feature type="binding site" evidence="4">
    <location>
        <position position="275"/>
    </location>
    <ligand>
        <name>NAD(+)</name>
        <dbReference type="ChEBI" id="CHEBI:57540"/>
    </ligand>
</feature>
<sequence length="471" mass="48986">MSEEQTCDLIIVGLGPGAESLATGAAEAGLRVVAVEKHLTGGECPYYGCVPSKMMVRAADLLAEGRRIDGLAGEATITASWEPVARRIREEATTDWDDQVAVDRLTDAGVTFARGQGRLTGERTVAVQGPDGATSTWRAERGVVLNPGTRPAQLPIPGLDSTPYWTNREAVQATSVPASLLVIGGGPIGAEMTQVFARFGARTTVLEAGPRILGPEEPEASALLTDVLAHEGVRVMSGVSIAEVGYLDGTFSVAVEESGGRRETLHADQLLVAAGRTPNLDDLGLETVGLDPTARTLAVDERLRVLGADGPVEGLWAIGDVTGQGAFTHVAMYQQAIALRSVLGEGGAAAQYRAVPHTTFTDPEVAGVGLTEQRAREAGLTVRVGLVEDLGSRGWLHGGAGQGLVKVVEDADRGVLVGASVVGPAAGEVLGFLAVAVHAEVPVATLREMIYAYPTFHRAIESALADLDDDG</sequence>
<dbReference type="InterPro" id="IPR001100">
    <property type="entry name" value="Pyr_nuc-diS_OxRdtase"/>
</dbReference>
<feature type="binding site" evidence="4">
    <location>
        <begin position="184"/>
        <end position="191"/>
    </location>
    <ligand>
        <name>NAD(+)</name>
        <dbReference type="ChEBI" id="CHEBI:57540"/>
    </ligand>
</feature>
<dbReference type="PRINTS" id="PR00411">
    <property type="entry name" value="PNDRDTASEI"/>
</dbReference>
<dbReference type="InterPro" id="IPR023753">
    <property type="entry name" value="FAD/NAD-binding_dom"/>
</dbReference>
<evidence type="ECO:0000256" key="5">
    <source>
        <dbReference type="PIRSR" id="PIRSR000350-4"/>
    </source>
</evidence>
<comment type="cofactor">
    <cofactor evidence="4">
        <name>FAD</name>
        <dbReference type="ChEBI" id="CHEBI:57692"/>
    </cofactor>
    <text evidence="4">Binds 1 FAD per subunit.</text>
</comment>
<evidence type="ECO:0000256" key="3">
    <source>
        <dbReference type="ARBA" id="ARBA00022827"/>
    </source>
</evidence>
<keyword evidence="4" id="KW-0547">Nucleotide-binding</keyword>
<dbReference type="AlphaFoldDB" id="A0A930Y7M0"/>
<dbReference type="Gene3D" id="3.50.50.60">
    <property type="entry name" value="FAD/NAD(P)-binding domain"/>
    <property type="match status" value="2"/>
</dbReference>
<organism evidence="8 9">
    <name type="scientific">Nocardioides acrostichi</name>
    <dbReference type="NCBI Taxonomy" id="2784339"/>
    <lineage>
        <taxon>Bacteria</taxon>
        <taxon>Bacillati</taxon>
        <taxon>Actinomycetota</taxon>
        <taxon>Actinomycetes</taxon>
        <taxon>Propionibacteriales</taxon>
        <taxon>Nocardioidaceae</taxon>
        <taxon>Nocardioides</taxon>
    </lineage>
</organism>
<feature type="domain" description="FAD/NAD(P)-binding" evidence="7">
    <location>
        <begin position="8"/>
        <end position="334"/>
    </location>
</feature>
<dbReference type="EMBL" id="JADIVZ010000004">
    <property type="protein sequence ID" value="MBF4162172.1"/>
    <property type="molecule type" value="Genomic_DNA"/>
</dbReference>